<gene>
    <name evidence="6" type="ORF">D5F11_014775</name>
</gene>
<dbReference type="PANTHER" id="PTHR43046">
    <property type="entry name" value="GDP-MANNOSE MANNOSYL HYDROLASE"/>
    <property type="match status" value="1"/>
</dbReference>
<sequence length="162" mass="17912">MRMSQDRGKVWLAVCGVVIDQNGRWLVVKKKYGGAKGKWTLPAGFVEPGETLDEAVEREVLEETGIMCTVAGLLGVRTGVLQSSISDNMMIFACNPKNTTVLVQEKELEEACWMTPDSLLDDKQTSVMITELIKGGYGPLQKEMNAINPGNQFGYTTYKLFL</sequence>
<dbReference type="GO" id="GO:0016787">
    <property type="term" value="F:hydrolase activity"/>
    <property type="evidence" value="ECO:0007669"/>
    <property type="project" value="UniProtKB-KW"/>
</dbReference>
<keyword evidence="3" id="KW-0460">Magnesium</keyword>
<dbReference type="EMBL" id="QYTW02000015">
    <property type="protein sequence ID" value="RST58908.1"/>
    <property type="molecule type" value="Genomic_DNA"/>
</dbReference>
<dbReference type="Gene3D" id="3.90.79.10">
    <property type="entry name" value="Nucleoside Triphosphate Pyrophosphohydrolase"/>
    <property type="match status" value="1"/>
</dbReference>
<organism evidence="6 7">
    <name type="scientific">Siminovitchia terrae</name>
    <name type="common">Bacillus terrae</name>
    <dbReference type="NCBI Taxonomy" id="1914933"/>
    <lineage>
        <taxon>Bacteria</taxon>
        <taxon>Bacillati</taxon>
        <taxon>Bacillota</taxon>
        <taxon>Bacilli</taxon>
        <taxon>Bacillales</taxon>
        <taxon>Bacillaceae</taxon>
        <taxon>Siminovitchia</taxon>
    </lineage>
</organism>
<dbReference type="InterPro" id="IPR020084">
    <property type="entry name" value="NUDIX_hydrolase_CS"/>
</dbReference>
<dbReference type="PRINTS" id="PR00502">
    <property type="entry name" value="NUDIXFAMILY"/>
</dbReference>
<feature type="domain" description="Nudix hydrolase" evidence="5">
    <location>
        <begin position="10"/>
        <end position="143"/>
    </location>
</feature>
<dbReference type="SUPFAM" id="SSF55811">
    <property type="entry name" value="Nudix"/>
    <property type="match status" value="1"/>
</dbReference>
<dbReference type="InterPro" id="IPR015797">
    <property type="entry name" value="NUDIX_hydrolase-like_dom_sf"/>
</dbReference>
<comment type="cofactor">
    <cofactor evidence="1">
        <name>Mg(2+)</name>
        <dbReference type="ChEBI" id="CHEBI:18420"/>
    </cofactor>
</comment>
<dbReference type="PROSITE" id="PS00893">
    <property type="entry name" value="NUDIX_BOX"/>
    <property type="match status" value="1"/>
</dbReference>
<proteinExistence type="inferred from homology"/>
<reference evidence="6 7" key="1">
    <citation type="submission" date="2018-12" db="EMBL/GenBank/DDBJ databases">
        <authorList>
            <person name="Sun L."/>
            <person name="Chen Z."/>
        </authorList>
    </citation>
    <scope>NUCLEOTIDE SEQUENCE [LARGE SCALE GENOMIC DNA]</scope>
    <source>
        <strain evidence="6 7">LMG 29736</strain>
    </source>
</reference>
<evidence type="ECO:0000256" key="4">
    <source>
        <dbReference type="RuleBase" id="RU003476"/>
    </source>
</evidence>
<comment type="similarity">
    <text evidence="4">Belongs to the Nudix hydrolase family.</text>
</comment>
<evidence type="ECO:0000259" key="5">
    <source>
        <dbReference type="PROSITE" id="PS51462"/>
    </source>
</evidence>
<evidence type="ECO:0000313" key="6">
    <source>
        <dbReference type="EMBL" id="RST58908.1"/>
    </source>
</evidence>
<evidence type="ECO:0000256" key="1">
    <source>
        <dbReference type="ARBA" id="ARBA00001946"/>
    </source>
</evidence>
<evidence type="ECO:0000256" key="2">
    <source>
        <dbReference type="ARBA" id="ARBA00022801"/>
    </source>
</evidence>
<dbReference type="OrthoDB" id="9786141at2"/>
<dbReference type="InterPro" id="IPR020476">
    <property type="entry name" value="Nudix_hydrolase"/>
</dbReference>
<dbReference type="InterPro" id="IPR000086">
    <property type="entry name" value="NUDIX_hydrolase_dom"/>
</dbReference>
<dbReference type="Proteomes" id="UP000287296">
    <property type="component" value="Unassembled WGS sequence"/>
</dbReference>
<accession>A0A429X644</accession>
<dbReference type="Pfam" id="PF00293">
    <property type="entry name" value="NUDIX"/>
    <property type="match status" value="1"/>
</dbReference>
<keyword evidence="2 4" id="KW-0378">Hydrolase</keyword>
<evidence type="ECO:0000256" key="3">
    <source>
        <dbReference type="ARBA" id="ARBA00022842"/>
    </source>
</evidence>
<dbReference type="PROSITE" id="PS51462">
    <property type="entry name" value="NUDIX"/>
    <property type="match status" value="1"/>
</dbReference>
<dbReference type="RefSeq" id="WP_120116975.1">
    <property type="nucleotide sequence ID" value="NZ_BORI01000001.1"/>
</dbReference>
<name>A0A429X644_SIMTE</name>
<dbReference type="PANTHER" id="PTHR43046:SF12">
    <property type="entry name" value="GDP-MANNOSE MANNOSYL HYDROLASE"/>
    <property type="match status" value="1"/>
</dbReference>
<evidence type="ECO:0000313" key="7">
    <source>
        <dbReference type="Proteomes" id="UP000287296"/>
    </source>
</evidence>
<protein>
    <submittedName>
        <fullName evidence="6">NUDIX hydrolase</fullName>
    </submittedName>
</protein>
<dbReference type="AlphaFoldDB" id="A0A429X644"/>
<comment type="caution">
    <text evidence="6">The sequence shown here is derived from an EMBL/GenBank/DDBJ whole genome shotgun (WGS) entry which is preliminary data.</text>
</comment>